<keyword evidence="4" id="KW-0378">Hydrolase</keyword>
<dbReference type="InterPro" id="IPR022764">
    <property type="entry name" value="Peptidase_S54_rhomboid_dom"/>
</dbReference>
<dbReference type="EMBL" id="CP002606">
    <property type="protein sequence ID" value="AEA33908.1"/>
    <property type="molecule type" value="Genomic_DNA"/>
</dbReference>
<dbReference type="FunFam" id="1.20.1540.10:FF:000027">
    <property type="entry name" value="Rhomboid family intramembrane serine protease"/>
    <property type="match status" value="1"/>
</dbReference>
<accession>F2LVX4</accession>
<dbReference type="HOGENOM" id="CLU_055068_5_1_7"/>
<sequence length="218" mass="25010">MFPLKDNNPSYTRPIVNISLILINVIVFIYELLQPNIMGFMYKHAFIPAMLFDYHYIFSSLIRAFNSMFLHGGFMHIIGNMWFLWVFGDNVEDRLGHVNYLFFYLVAGYVSMIVQGAITPHSTIPLIGASGAISAVLGAYLVFFPHAEVLTLLPIFIFITFVWFPAWLYIVIWFFIQYLNGIFSVVSESMGGVAWFAHIGGFIFGFIVAKIVLKKEYR</sequence>
<dbReference type="InterPro" id="IPR035952">
    <property type="entry name" value="Rhomboid-like_sf"/>
</dbReference>
<feature type="transmembrane region" description="Helical" evidence="7">
    <location>
        <begin position="100"/>
        <end position="118"/>
    </location>
</feature>
<dbReference type="Proteomes" id="UP000008139">
    <property type="component" value="Chromosome"/>
</dbReference>
<dbReference type="PANTHER" id="PTHR43731:SF14">
    <property type="entry name" value="PRESENILIN-ASSOCIATED RHOMBOID-LIKE PROTEIN, MITOCHONDRIAL"/>
    <property type="match status" value="1"/>
</dbReference>
<dbReference type="Pfam" id="PF01694">
    <property type="entry name" value="Rhomboid"/>
    <property type="match status" value="1"/>
</dbReference>
<organism evidence="9 10">
    <name type="scientific">Hippea maritima (strain ATCC 700847 / DSM 10411 / MH2)</name>
    <dbReference type="NCBI Taxonomy" id="760142"/>
    <lineage>
        <taxon>Bacteria</taxon>
        <taxon>Pseudomonadati</taxon>
        <taxon>Campylobacterota</taxon>
        <taxon>Desulfurellia</taxon>
        <taxon>Desulfurellales</taxon>
        <taxon>Hippeaceae</taxon>
        <taxon>Hippea</taxon>
    </lineage>
</organism>
<feature type="transmembrane region" description="Helical" evidence="7">
    <location>
        <begin position="15"/>
        <end position="33"/>
    </location>
</feature>
<dbReference type="KEGG" id="hmr:Hipma_0939"/>
<evidence type="ECO:0000256" key="2">
    <source>
        <dbReference type="ARBA" id="ARBA00009045"/>
    </source>
</evidence>
<comment type="similarity">
    <text evidence="2">Belongs to the peptidase S54 family.</text>
</comment>
<proteinExistence type="inferred from homology"/>
<dbReference type="GO" id="GO:0016020">
    <property type="term" value="C:membrane"/>
    <property type="evidence" value="ECO:0007669"/>
    <property type="project" value="UniProtKB-SubCell"/>
</dbReference>
<dbReference type="SUPFAM" id="SSF144091">
    <property type="entry name" value="Rhomboid-like"/>
    <property type="match status" value="1"/>
</dbReference>
<evidence type="ECO:0000256" key="4">
    <source>
        <dbReference type="ARBA" id="ARBA00022801"/>
    </source>
</evidence>
<protein>
    <submittedName>
        <fullName evidence="9">Peptidase S54, rhomboid domain protein</fullName>
    </submittedName>
</protein>
<evidence type="ECO:0000256" key="5">
    <source>
        <dbReference type="ARBA" id="ARBA00022989"/>
    </source>
</evidence>
<reference evidence="10" key="2">
    <citation type="submission" date="2011-03" db="EMBL/GenBank/DDBJ databases">
        <title>The complete genome of Hippea maritima DSM 10411.</title>
        <authorList>
            <consortium name="US DOE Joint Genome Institute (JGI-PGF)"/>
            <person name="Lucas S."/>
            <person name="Copeland A."/>
            <person name="Lapidus A."/>
            <person name="Bruce D."/>
            <person name="Goodwin L."/>
            <person name="Pitluck S."/>
            <person name="Peters L."/>
            <person name="Kyrpides N."/>
            <person name="Mavromatis K."/>
            <person name="Pagani I."/>
            <person name="Ivanova N."/>
            <person name="Mikhailova N."/>
            <person name="Lu M."/>
            <person name="Detter J.C."/>
            <person name="Tapia R."/>
            <person name="Han C."/>
            <person name="Land M."/>
            <person name="Hauser L."/>
            <person name="Markowitz V."/>
            <person name="Cheng J.-F."/>
            <person name="Hugenholtz P."/>
            <person name="Woyke T."/>
            <person name="Wu D."/>
            <person name="Spring S."/>
            <person name="Schroeder M."/>
            <person name="Brambilla E."/>
            <person name="Klenk H.-P."/>
            <person name="Eisen J.A."/>
        </authorList>
    </citation>
    <scope>NUCLEOTIDE SEQUENCE [LARGE SCALE GENOMIC DNA]</scope>
    <source>
        <strain evidence="10">ATCC 700847 / DSM 10411 / MH2</strain>
    </source>
</reference>
<dbReference type="OrthoDB" id="9813074at2"/>
<dbReference type="RefSeq" id="WP_013681949.1">
    <property type="nucleotide sequence ID" value="NC_015318.1"/>
</dbReference>
<evidence type="ECO:0000256" key="1">
    <source>
        <dbReference type="ARBA" id="ARBA00004141"/>
    </source>
</evidence>
<gene>
    <name evidence="9" type="ordered locus">Hipma_0939</name>
</gene>
<evidence type="ECO:0000313" key="9">
    <source>
        <dbReference type="EMBL" id="AEA33908.1"/>
    </source>
</evidence>
<dbReference type="MEROPS" id="S54.027"/>
<feature type="transmembrane region" description="Helical" evidence="7">
    <location>
        <begin position="68"/>
        <end position="88"/>
    </location>
</feature>
<dbReference type="GO" id="GO:0004252">
    <property type="term" value="F:serine-type endopeptidase activity"/>
    <property type="evidence" value="ECO:0007669"/>
    <property type="project" value="InterPro"/>
</dbReference>
<evidence type="ECO:0000256" key="7">
    <source>
        <dbReference type="SAM" id="Phobius"/>
    </source>
</evidence>
<keyword evidence="5 7" id="KW-1133">Transmembrane helix</keyword>
<evidence type="ECO:0000259" key="8">
    <source>
        <dbReference type="Pfam" id="PF01694"/>
    </source>
</evidence>
<dbReference type="AlphaFoldDB" id="F2LVX4"/>
<feature type="transmembrane region" description="Helical" evidence="7">
    <location>
        <begin position="195"/>
        <end position="213"/>
    </location>
</feature>
<dbReference type="PANTHER" id="PTHR43731">
    <property type="entry name" value="RHOMBOID PROTEASE"/>
    <property type="match status" value="1"/>
</dbReference>
<comment type="subcellular location">
    <subcellularLocation>
        <location evidence="1">Membrane</location>
        <topology evidence="1">Multi-pass membrane protein</topology>
    </subcellularLocation>
</comment>
<feature type="transmembrane region" description="Helical" evidence="7">
    <location>
        <begin position="150"/>
        <end position="175"/>
    </location>
</feature>
<reference evidence="9 10" key="1">
    <citation type="journal article" date="2011" name="Stand. Genomic Sci.">
        <title>Complete genome sequence of the thermophilic sulfur-reducer Hippea maritima type strain (MH(2)).</title>
        <authorList>
            <person name="Huntemann M."/>
            <person name="Lu M."/>
            <person name="Nolan M."/>
            <person name="Lapidus A."/>
            <person name="Lucas S."/>
            <person name="Hammon N."/>
            <person name="Deshpande S."/>
            <person name="Cheng J.F."/>
            <person name="Tapia R."/>
            <person name="Han C."/>
            <person name="Goodwin L."/>
            <person name="Pitluck S."/>
            <person name="Liolios K."/>
            <person name="Pagani I."/>
            <person name="Ivanova N."/>
            <person name="Ovchinikova G."/>
            <person name="Pati A."/>
            <person name="Chen A."/>
            <person name="Palaniappan K."/>
            <person name="Land M."/>
            <person name="Hauser L."/>
            <person name="Jeffries C.D."/>
            <person name="Detter J.C."/>
            <person name="Brambilla E.M."/>
            <person name="Rohde M."/>
            <person name="Spring S."/>
            <person name="Goker M."/>
            <person name="Woyke T."/>
            <person name="Bristow J."/>
            <person name="Eisen J.A."/>
            <person name="Markowitz V."/>
            <person name="Hugenholtz P."/>
            <person name="Kyrpides N.C."/>
            <person name="Klenk H.P."/>
            <person name="Mavromatis K."/>
        </authorList>
    </citation>
    <scope>NUCLEOTIDE SEQUENCE [LARGE SCALE GENOMIC DNA]</scope>
    <source>
        <strain evidence="10">ATCC 700847 / DSM 10411 / MH2</strain>
    </source>
</reference>
<dbReference type="Gene3D" id="1.20.1540.10">
    <property type="entry name" value="Rhomboid-like"/>
    <property type="match status" value="1"/>
</dbReference>
<keyword evidence="6 7" id="KW-0472">Membrane</keyword>
<evidence type="ECO:0000256" key="6">
    <source>
        <dbReference type="ARBA" id="ARBA00023136"/>
    </source>
</evidence>
<feature type="domain" description="Peptidase S54 rhomboid" evidence="8">
    <location>
        <begin position="61"/>
        <end position="214"/>
    </location>
</feature>
<dbReference type="InParanoid" id="F2LVX4"/>
<feature type="transmembrane region" description="Helical" evidence="7">
    <location>
        <begin position="124"/>
        <end position="143"/>
    </location>
</feature>
<dbReference type="STRING" id="760142.Hipma_0939"/>
<keyword evidence="10" id="KW-1185">Reference proteome</keyword>
<evidence type="ECO:0000313" key="10">
    <source>
        <dbReference type="Proteomes" id="UP000008139"/>
    </source>
</evidence>
<name>F2LVX4_HIPMA</name>
<evidence type="ECO:0000256" key="3">
    <source>
        <dbReference type="ARBA" id="ARBA00022692"/>
    </source>
</evidence>
<dbReference type="InterPro" id="IPR050925">
    <property type="entry name" value="Rhomboid_protease_S54"/>
</dbReference>
<dbReference type="eggNOG" id="COG0705">
    <property type="taxonomic scope" value="Bacteria"/>
</dbReference>
<keyword evidence="3 7" id="KW-0812">Transmembrane</keyword>